<reference evidence="5 6" key="1">
    <citation type="journal article" date="2010" name="Stand. Genomic Sci.">
        <title>Complete genome sequence of Ferrimonas balearica type strain (PAT).</title>
        <authorList>
            <person name="Nolan M."/>
            <person name="Sikorski J."/>
            <person name="Davenport K."/>
            <person name="Lucas S."/>
            <person name="Glavina Del Rio T."/>
            <person name="Tice H."/>
            <person name="Cheng J."/>
            <person name="Goodwin L."/>
            <person name="Pitluck S."/>
            <person name="Liolios K."/>
            <person name="Ivanova N."/>
            <person name="Mavromatis K."/>
            <person name="Ovchinnikova G."/>
            <person name="Pati A."/>
            <person name="Chen A."/>
            <person name="Palaniappan K."/>
            <person name="Land M."/>
            <person name="Hauser L."/>
            <person name="Chang Y."/>
            <person name="Jeffries C."/>
            <person name="Tapia R."/>
            <person name="Brettin T."/>
            <person name="Detter J."/>
            <person name="Han C."/>
            <person name="Yasawong M."/>
            <person name="Rohde M."/>
            <person name="Tindall B."/>
            <person name="Goker M."/>
            <person name="Woyke T."/>
            <person name="Bristow J."/>
            <person name="Eisen J."/>
            <person name="Markowitz V."/>
            <person name="Hugenholtz P."/>
            <person name="Kyrpides N."/>
            <person name="Klenk H."/>
            <person name="Lapidus A."/>
        </authorList>
    </citation>
    <scope>NUCLEOTIDE SEQUENCE [LARGE SCALE GENOMIC DNA]</scope>
    <source>
        <strain evidence="6">DSM 9799 / CCM 4581 / KCTC 23876 / PAT</strain>
    </source>
</reference>
<dbReference type="Gene3D" id="3.40.50.300">
    <property type="entry name" value="P-loop containing nucleotide triphosphate hydrolases"/>
    <property type="match status" value="1"/>
</dbReference>
<keyword evidence="1" id="KW-0813">Transport</keyword>
<dbReference type="GeneID" id="67181509"/>
<dbReference type="InterPro" id="IPR027417">
    <property type="entry name" value="P-loop_NTPase"/>
</dbReference>
<dbReference type="EMBL" id="CP002209">
    <property type="protein sequence ID" value="ADN75490.1"/>
    <property type="molecule type" value="Genomic_DNA"/>
</dbReference>
<dbReference type="GO" id="GO:0005886">
    <property type="term" value="C:plasma membrane"/>
    <property type="evidence" value="ECO:0007669"/>
    <property type="project" value="TreeGrafter"/>
</dbReference>
<accession>E1SLV8</accession>
<dbReference type="PANTHER" id="PTHR24220">
    <property type="entry name" value="IMPORT ATP-BINDING PROTEIN"/>
    <property type="match status" value="1"/>
</dbReference>
<protein>
    <submittedName>
        <fullName evidence="5">ABC transporter related protein</fullName>
    </submittedName>
</protein>
<feature type="domain" description="ABC transporter" evidence="4">
    <location>
        <begin position="4"/>
        <end position="229"/>
    </location>
</feature>
<dbReference type="Pfam" id="PF00005">
    <property type="entry name" value="ABC_tran"/>
    <property type="match status" value="1"/>
</dbReference>
<dbReference type="STRING" id="550540.Fbal_1284"/>
<dbReference type="GO" id="GO:0016887">
    <property type="term" value="F:ATP hydrolysis activity"/>
    <property type="evidence" value="ECO:0007669"/>
    <property type="project" value="InterPro"/>
</dbReference>
<evidence type="ECO:0000256" key="1">
    <source>
        <dbReference type="ARBA" id="ARBA00022448"/>
    </source>
</evidence>
<evidence type="ECO:0000256" key="2">
    <source>
        <dbReference type="ARBA" id="ARBA00022741"/>
    </source>
</evidence>
<dbReference type="HOGENOM" id="CLU_000604_1_22_6"/>
<keyword evidence="3" id="KW-0067">ATP-binding</keyword>
<organism evidence="5 6">
    <name type="scientific">Ferrimonas balearica (strain DSM 9799 / CCM 4581 / KCTC 23876 / PAT)</name>
    <dbReference type="NCBI Taxonomy" id="550540"/>
    <lineage>
        <taxon>Bacteria</taxon>
        <taxon>Pseudomonadati</taxon>
        <taxon>Pseudomonadota</taxon>
        <taxon>Gammaproteobacteria</taxon>
        <taxon>Alteromonadales</taxon>
        <taxon>Ferrimonadaceae</taxon>
        <taxon>Ferrimonas</taxon>
    </lineage>
</organism>
<proteinExistence type="predicted"/>
<keyword evidence="6" id="KW-1185">Reference proteome</keyword>
<dbReference type="InterPro" id="IPR017871">
    <property type="entry name" value="ABC_transporter-like_CS"/>
</dbReference>
<dbReference type="InterPro" id="IPR003593">
    <property type="entry name" value="AAA+_ATPase"/>
</dbReference>
<dbReference type="KEGG" id="fbl:Fbal_1284"/>
<gene>
    <name evidence="5" type="ordered locus">Fbal_1284</name>
</gene>
<dbReference type="eggNOG" id="COG1136">
    <property type="taxonomic scope" value="Bacteria"/>
</dbReference>
<dbReference type="InterPro" id="IPR015854">
    <property type="entry name" value="ABC_transpr_LolD-like"/>
</dbReference>
<evidence type="ECO:0000313" key="6">
    <source>
        <dbReference type="Proteomes" id="UP000006683"/>
    </source>
</evidence>
<evidence type="ECO:0000313" key="5">
    <source>
        <dbReference type="EMBL" id="ADN75490.1"/>
    </source>
</evidence>
<dbReference type="InterPro" id="IPR017911">
    <property type="entry name" value="MacB-like_ATP-bd"/>
</dbReference>
<dbReference type="PROSITE" id="PS00211">
    <property type="entry name" value="ABC_TRANSPORTER_1"/>
    <property type="match status" value="1"/>
</dbReference>
<keyword evidence="2" id="KW-0547">Nucleotide-binding</keyword>
<evidence type="ECO:0000259" key="4">
    <source>
        <dbReference type="PROSITE" id="PS50893"/>
    </source>
</evidence>
<dbReference type="OrthoDB" id="9802264at2"/>
<name>E1SLV8_FERBD</name>
<evidence type="ECO:0000256" key="3">
    <source>
        <dbReference type="ARBA" id="ARBA00022840"/>
    </source>
</evidence>
<dbReference type="AlphaFoldDB" id="E1SLV8"/>
<dbReference type="InterPro" id="IPR003439">
    <property type="entry name" value="ABC_transporter-like_ATP-bd"/>
</dbReference>
<dbReference type="Proteomes" id="UP000006683">
    <property type="component" value="Chromosome"/>
</dbReference>
<dbReference type="PANTHER" id="PTHR24220:SF611">
    <property type="entry name" value="ATP-BINDING COMPONENT OF ABC TRANSPORTER-RELATED"/>
    <property type="match status" value="1"/>
</dbReference>
<dbReference type="GO" id="GO:0005524">
    <property type="term" value="F:ATP binding"/>
    <property type="evidence" value="ECO:0007669"/>
    <property type="project" value="UniProtKB-KW"/>
</dbReference>
<dbReference type="SUPFAM" id="SSF52540">
    <property type="entry name" value="P-loop containing nucleoside triphosphate hydrolases"/>
    <property type="match status" value="1"/>
</dbReference>
<sequence length="229" mass="25112">MHQLEIHNLHYRWPGSGRQLRLPKLTLEAGERAMLKGVSGSGKSTLLNLIAGVLRPDDGTLQLTGVELTQLSAGKRDRLRAESMGIVFQQFNLLPYLSVHDNIVLPLKFAPQRRQRVSDPEAEVSRLMDAMELPQSVLSRPVTELSVGQQQRVAVARALIGSPALILADEPTSALDPDSRDRFMALLTAQCQAAGSSLLLVSHDPALAECVDTQYQLQVDEQGTEVTRC</sequence>
<dbReference type="RefSeq" id="WP_013344796.1">
    <property type="nucleotide sequence ID" value="NC_014541.1"/>
</dbReference>
<dbReference type="SMART" id="SM00382">
    <property type="entry name" value="AAA"/>
    <property type="match status" value="1"/>
</dbReference>
<dbReference type="PROSITE" id="PS50893">
    <property type="entry name" value="ABC_TRANSPORTER_2"/>
    <property type="match status" value="1"/>
</dbReference>
<dbReference type="CDD" id="cd03255">
    <property type="entry name" value="ABC_MJ0796_LolCDE_FtsE"/>
    <property type="match status" value="1"/>
</dbReference>
<dbReference type="GO" id="GO:0022857">
    <property type="term" value="F:transmembrane transporter activity"/>
    <property type="evidence" value="ECO:0007669"/>
    <property type="project" value="TreeGrafter"/>
</dbReference>